<reference evidence="2 3" key="1">
    <citation type="submission" date="2016-11" db="EMBL/GenBank/DDBJ databases">
        <authorList>
            <person name="Jaros S."/>
            <person name="Januszkiewicz K."/>
            <person name="Wedrychowicz H."/>
        </authorList>
    </citation>
    <scope>NUCLEOTIDE SEQUENCE [LARGE SCALE GENOMIC DNA]</scope>
    <source>
        <strain evidence="2 3">GAS95</strain>
    </source>
</reference>
<dbReference type="EMBL" id="FSRU01000002">
    <property type="protein sequence ID" value="SIO58329.1"/>
    <property type="molecule type" value="Genomic_DNA"/>
</dbReference>
<keyword evidence="3" id="KW-1185">Reference proteome</keyword>
<keyword evidence="1" id="KW-0472">Membrane</keyword>
<proteinExistence type="predicted"/>
<evidence type="ECO:0000313" key="2">
    <source>
        <dbReference type="EMBL" id="SIO58329.1"/>
    </source>
</evidence>
<evidence type="ECO:0000313" key="3">
    <source>
        <dbReference type="Proteomes" id="UP000185151"/>
    </source>
</evidence>
<sequence length="72" mass="8497">MAIGLFGVAAIWLSQDPRSSRRRWSPVLGLAAQPFWFYTTWRAHQYGIFALSFFYTFSWARGFVAHWVRRPV</sequence>
<accession>A0A1N6KP60</accession>
<dbReference type="OrthoDB" id="9007099at2"/>
<evidence type="ECO:0000256" key="1">
    <source>
        <dbReference type="SAM" id="Phobius"/>
    </source>
</evidence>
<gene>
    <name evidence="2" type="ORF">SAMN05444165_4104</name>
</gene>
<dbReference type="AlphaFoldDB" id="A0A1N6KP60"/>
<keyword evidence="1" id="KW-1133">Transmembrane helix</keyword>
<name>A0A1N6KP60_9BURK</name>
<dbReference type="Proteomes" id="UP000185151">
    <property type="component" value="Unassembled WGS sequence"/>
</dbReference>
<feature type="transmembrane region" description="Helical" evidence="1">
    <location>
        <begin position="46"/>
        <end position="68"/>
    </location>
</feature>
<protein>
    <submittedName>
        <fullName evidence="2">Uncharacterized protein</fullName>
    </submittedName>
</protein>
<organism evidence="2 3">
    <name type="scientific">Paraburkholderia phenazinium</name>
    <dbReference type="NCBI Taxonomy" id="60549"/>
    <lineage>
        <taxon>Bacteria</taxon>
        <taxon>Pseudomonadati</taxon>
        <taxon>Pseudomonadota</taxon>
        <taxon>Betaproteobacteria</taxon>
        <taxon>Burkholderiales</taxon>
        <taxon>Burkholderiaceae</taxon>
        <taxon>Paraburkholderia</taxon>
    </lineage>
</organism>
<keyword evidence="1" id="KW-0812">Transmembrane</keyword>